<dbReference type="RefSeq" id="WP_280734364.1">
    <property type="nucleotide sequence ID" value="NZ_CP120368.1"/>
</dbReference>
<sequence length="890" mass="94319">MVELATTIWADGPTSDPYGPDKAQIRAWGTWLEGIINAFTANGGLIFSSKASLDASLAYAANTMAWVIGDATVANNGVYGKVGASGVGSWTRRSDLPFSFIIASDVGAGTANAIQATTSIPVSASSLIWMNIFEANTATPVTVSFNGGSALTIKTNSGNDVAAGGLSAGMIVMGIVSGSTFRLVSDQASAAIVAAAEAAADRAEAAAAYVTGIDTVTVAEAGTFPNDVRFLQLLGRDTYGDGGAFKAVEITEDGSPLGPGQFKTNVNLKRWENAEDVITPAMFAEFREMLTFTKAQMRIPAGNYEFDGFITVRDNAVIRAEKGATFIPTFEPTGTDRANPLIDFGNGADINYLKLQLDAGINTIRKGFRFGDYSQIGYVECISADINLNRTESGSTDLISGAVLIDGDHVRIGQIYLSRFDRGWTVIDSTDVIIGKIRNLETLMGGYVHGTRDLHILAGYTTGATLAEATALSRPRGAMTPGLNSLLLAGCSDSSFSNWQSFDILEHGVRVGAMAAGTSVPNHRLSFINHRHYRPYGCGFKMDDADAFNIKRVLIQGLYLEDVGHDNWFGNPGYQNWSTNDGTNYVNTPGTDNDGNKSALAIRNSQHVTFSDFSNKTNAYANSGQIGLWIERSNYVQGSNIDTEKSRTDGVVIQSGGGTSPERIELRGVATRENVDSGLLLNAAASNDTWRGVQVLDIDSQNNGGYGVEVTARLDGGTPYATLASRIEGFVRGNTAGQVSINANVAADADFVNAIKERGTFTPTAAFAVVGTSTWAYSAQSGRYWVEGDRCFVEISIAMTPTIGTGSGNLRIAGLPYAGNGGVNNICIIETDADFSSWNSRVELVPTVQNGQTFVEIRGLAAAVGTSPIGATNMTSGAEHVLKMAGWYRI</sequence>
<gene>
    <name evidence="1" type="ORF">PYH38_002322</name>
</gene>
<organism evidence="1 2">
    <name type="scientific">Sinorhizobium numidicum</name>
    <dbReference type="NCBI Taxonomy" id="680248"/>
    <lineage>
        <taxon>Bacteria</taxon>
        <taxon>Pseudomonadati</taxon>
        <taxon>Pseudomonadota</taxon>
        <taxon>Alphaproteobacteria</taxon>
        <taxon>Hyphomicrobiales</taxon>
        <taxon>Rhizobiaceae</taxon>
        <taxon>Sinorhizobium/Ensifer group</taxon>
        <taxon>Sinorhizobium</taxon>
    </lineage>
</organism>
<proteinExistence type="predicted"/>
<dbReference type="Proteomes" id="UP001235547">
    <property type="component" value="Chromosome 1"/>
</dbReference>
<protein>
    <submittedName>
        <fullName evidence="1">Uncharacterized protein</fullName>
    </submittedName>
</protein>
<accession>A0ABY8CY12</accession>
<reference evidence="1 2" key="1">
    <citation type="submission" date="2023-03" db="EMBL/GenBank/DDBJ databases">
        <authorList>
            <person name="Kaur S."/>
            <person name="Espinosa-Saiz D."/>
            <person name="Velazquez E."/>
            <person name="Menendez E."/>
            <person name="diCenzo G.C."/>
        </authorList>
    </citation>
    <scope>NUCLEOTIDE SEQUENCE [LARGE SCALE GENOMIC DNA]</scope>
    <source>
        <strain evidence="1 2">LMG 27395</strain>
    </source>
</reference>
<evidence type="ECO:0000313" key="2">
    <source>
        <dbReference type="Proteomes" id="UP001235547"/>
    </source>
</evidence>
<dbReference type="EMBL" id="CP120371">
    <property type="protein sequence ID" value="WEX83538.1"/>
    <property type="molecule type" value="Genomic_DNA"/>
</dbReference>
<keyword evidence="2" id="KW-1185">Reference proteome</keyword>
<evidence type="ECO:0000313" key="1">
    <source>
        <dbReference type="EMBL" id="WEX83538.1"/>
    </source>
</evidence>
<name>A0ABY8CY12_9HYPH</name>